<protein>
    <submittedName>
        <fullName evidence="1">Uncharacterized protein</fullName>
    </submittedName>
</protein>
<proteinExistence type="predicted"/>
<dbReference type="Proteomes" id="UP001229421">
    <property type="component" value="Unassembled WGS sequence"/>
</dbReference>
<reference evidence="1" key="1">
    <citation type="journal article" date="2023" name="bioRxiv">
        <title>Improved chromosome-level genome assembly for marigold (Tagetes erecta).</title>
        <authorList>
            <person name="Jiang F."/>
            <person name="Yuan L."/>
            <person name="Wang S."/>
            <person name="Wang H."/>
            <person name="Xu D."/>
            <person name="Wang A."/>
            <person name="Fan W."/>
        </authorList>
    </citation>
    <scope>NUCLEOTIDE SEQUENCE</scope>
    <source>
        <strain evidence="1">WSJ</strain>
        <tissue evidence="1">Leaf</tissue>
    </source>
</reference>
<gene>
    <name evidence="1" type="ORF">QVD17_31681</name>
</gene>
<evidence type="ECO:0000313" key="2">
    <source>
        <dbReference type="Proteomes" id="UP001229421"/>
    </source>
</evidence>
<sequence length="254" mass="29757">MTLAGGGSCESCSSSDVVVVVEDGGGRVFLITWTAYVTTIVIPNHAAATTTIFCNQHHVPPSRYNKNLVSTVEDRFMSIKLPYGRQVSESTKSITMQLPHDWYRKFSGILFCTYNYDRHLSIFIKRERSMDSEPHNDYWEEFEKNQDFYEYSQVGYVPFGSLRHIPWWNYTYTKKITFEIEGRFDFKVGLVPRKSKFSDSMETSNASIIDSSDLWDEEYWEDNRYGKKTFEIKYDSRSSNIQIEWDPGYIRTRT</sequence>
<accession>A0AAD8NPJ3</accession>
<dbReference type="EMBL" id="JAUHHV010000008">
    <property type="protein sequence ID" value="KAK1415893.1"/>
    <property type="molecule type" value="Genomic_DNA"/>
</dbReference>
<keyword evidence="2" id="KW-1185">Reference proteome</keyword>
<organism evidence="1 2">
    <name type="scientific">Tagetes erecta</name>
    <name type="common">African marigold</name>
    <dbReference type="NCBI Taxonomy" id="13708"/>
    <lineage>
        <taxon>Eukaryota</taxon>
        <taxon>Viridiplantae</taxon>
        <taxon>Streptophyta</taxon>
        <taxon>Embryophyta</taxon>
        <taxon>Tracheophyta</taxon>
        <taxon>Spermatophyta</taxon>
        <taxon>Magnoliopsida</taxon>
        <taxon>eudicotyledons</taxon>
        <taxon>Gunneridae</taxon>
        <taxon>Pentapetalae</taxon>
        <taxon>asterids</taxon>
        <taxon>campanulids</taxon>
        <taxon>Asterales</taxon>
        <taxon>Asteraceae</taxon>
        <taxon>Asteroideae</taxon>
        <taxon>Heliantheae alliance</taxon>
        <taxon>Tageteae</taxon>
        <taxon>Tagetes</taxon>
    </lineage>
</organism>
<comment type="caution">
    <text evidence="1">The sequence shown here is derived from an EMBL/GenBank/DDBJ whole genome shotgun (WGS) entry which is preliminary data.</text>
</comment>
<dbReference type="AlphaFoldDB" id="A0AAD8NPJ3"/>
<evidence type="ECO:0000313" key="1">
    <source>
        <dbReference type="EMBL" id="KAK1415893.1"/>
    </source>
</evidence>
<name>A0AAD8NPJ3_TARER</name>